<dbReference type="OrthoDB" id="4239150at2"/>
<proteinExistence type="predicted"/>
<organism evidence="2 3">
    <name type="scientific">Streptomyces populi</name>
    <dbReference type="NCBI Taxonomy" id="2058924"/>
    <lineage>
        <taxon>Bacteria</taxon>
        <taxon>Bacillati</taxon>
        <taxon>Actinomycetota</taxon>
        <taxon>Actinomycetes</taxon>
        <taxon>Kitasatosporales</taxon>
        <taxon>Streptomycetaceae</taxon>
        <taxon>Streptomyces</taxon>
    </lineage>
</organism>
<sequence length="119" mass="12624">MHKRLEAGWFQRLAWSVLAVGSVGLLVWVPFLYVAIRRGRGADWGAFGAFALYEVGSLSLADLPAGKGDTALGLIAISCLALAVWLLLGPLFDKPTPRNAMAGAGGPWAAQTPGNPYMR</sequence>
<keyword evidence="3" id="KW-1185">Reference proteome</keyword>
<feature type="transmembrane region" description="Helical" evidence="1">
    <location>
        <begin position="71"/>
        <end position="92"/>
    </location>
</feature>
<evidence type="ECO:0000313" key="3">
    <source>
        <dbReference type="Proteomes" id="UP000236178"/>
    </source>
</evidence>
<dbReference type="Proteomes" id="UP000236178">
    <property type="component" value="Unassembled WGS sequence"/>
</dbReference>
<dbReference type="RefSeq" id="WP_103550743.1">
    <property type="nucleotide sequence ID" value="NZ_JBHJSK010000016.1"/>
</dbReference>
<feature type="transmembrane region" description="Helical" evidence="1">
    <location>
        <begin position="12"/>
        <end position="34"/>
    </location>
</feature>
<evidence type="ECO:0000313" key="2">
    <source>
        <dbReference type="EMBL" id="PKT71475.1"/>
    </source>
</evidence>
<comment type="caution">
    <text evidence="2">The sequence shown here is derived from an EMBL/GenBank/DDBJ whole genome shotgun (WGS) entry which is preliminary data.</text>
</comment>
<keyword evidence="1" id="KW-1133">Transmembrane helix</keyword>
<accession>A0A2I0SNH5</accession>
<keyword evidence="1" id="KW-0812">Transmembrane</keyword>
<gene>
    <name evidence="2" type="ORF">CW362_19155</name>
</gene>
<reference evidence="2 3" key="1">
    <citation type="submission" date="2017-12" db="EMBL/GenBank/DDBJ databases">
        <title>Streptomyces populusis sp. nov., a novel endophytic actinobacterium isolated from stems of Populus adenopoda Maxim.</title>
        <authorList>
            <person name="Wang Z."/>
        </authorList>
    </citation>
    <scope>NUCLEOTIDE SEQUENCE [LARGE SCALE GENOMIC DNA]</scope>
    <source>
        <strain evidence="2 3">A249</strain>
    </source>
</reference>
<protein>
    <submittedName>
        <fullName evidence="2">Uncharacterized protein</fullName>
    </submittedName>
</protein>
<name>A0A2I0SNH5_9ACTN</name>
<keyword evidence="1" id="KW-0472">Membrane</keyword>
<dbReference type="AlphaFoldDB" id="A0A2I0SNH5"/>
<dbReference type="EMBL" id="PJOS01000034">
    <property type="protein sequence ID" value="PKT71475.1"/>
    <property type="molecule type" value="Genomic_DNA"/>
</dbReference>
<evidence type="ECO:0000256" key="1">
    <source>
        <dbReference type="SAM" id="Phobius"/>
    </source>
</evidence>